<dbReference type="Gene3D" id="1.25.40.10">
    <property type="entry name" value="Tetratricopeptide repeat domain"/>
    <property type="match status" value="1"/>
</dbReference>
<sequence length="376" mass="43806">MANNNVISFDDYRDSNHEPRSPEKSIQLMQQAIQEVNHFARIKLLQEAIQLDPYNFQAYIYLYNSPLDLLNGPAMEVFVKSNRRWIRKNRPGWENESSKNFLRFKFIMAQALMDIGKLTEAEMHFRELYEADESDALGARYKLVAIYTLTYQWDKAYELAELEMEHSGIPFSEFMLVPLMILAVLTGREETAELYFKDLIQRNPYLDVFINNEDPPFSFIHYLSTPEVLELCSIESLALSFSDIVPVLVTAAYANVWLDKMYSKYQHLAPERTPEQEEIYLDYVKDFLMEDFESMIDEMDDMEDMEEDEFLVPWPDAMPFEQYLELVVPWQGREALQEAGLTTVHAIEQAGANKLLKLKGVGPGTIESLRDYGIEI</sequence>
<dbReference type="InterPro" id="IPR011990">
    <property type="entry name" value="TPR-like_helical_dom_sf"/>
</dbReference>
<accession>A0A347WM50</accession>
<feature type="compositionally biased region" description="Basic and acidic residues" evidence="1">
    <location>
        <begin position="10"/>
        <end position="23"/>
    </location>
</feature>
<gene>
    <name evidence="2" type="ORF">CL176_09180</name>
</gene>
<dbReference type="EMBL" id="CP023434">
    <property type="protein sequence ID" value="AXY26157.1"/>
    <property type="molecule type" value="Genomic_DNA"/>
</dbReference>
<dbReference type="KEGG" id="abae:CL176_09180"/>
<protein>
    <submittedName>
        <fullName evidence="2">Uncharacterized protein</fullName>
    </submittedName>
</protein>
<organism evidence="2 3">
    <name type="scientific">Suicoccus acidiformans</name>
    <dbReference type="NCBI Taxonomy" id="2036206"/>
    <lineage>
        <taxon>Bacteria</taxon>
        <taxon>Bacillati</taxon>
        <taxon>Bacillota</taxon>
        <taxon>Bacilli</taxon>
        <taxon>Lactobacillales</taxon>
        <taxon>Aerococcaceae</taxon>
        <taxon>Suicoccus</taxon>
    </lineage>
</organism>
<dbReference type="Proteomes" id="UP000263232">
    <property type="component" value="Chromosome"/>
</dbReference>
<name>A0A347WM50_9LACT</name>
<dbReference type="AlphaFoldDB" id="A0A347WM50"/>
<evidence type="ECO:0000313" key="2">
    <source>
        <dbReference type="EMBL" id="AXY26157.1"/>
    </source>
</evidence>
<feature type="region of interest" description="Disordered" evidence="1">
    <location>
        <begin position="1"/>
        <end position="23"/>
    </location>
</feature>
<dbReference type="Gene3D" id="1.10.150.20">
    <property type="entry name" value="5' to 3' exonuclease, C-terminal subdomain"/>
    <property type="match status" value="1"/>
</dbReference>
<dbReference type="RefSeq" id="WP_118991053.1">
    <property type="nucleotide sequence ID" value="NZ_CP023434.1"/>
</dbReference>
<dbReference type="OrthoDB" id="6399948at2"/>
<keyword evidence="3" id="KW-1185">Reference proteome</keyword>
<proteinExistence type="predicted"/>
<evidence type="ECO:0000256" key="1">
    <source>
        <dbReference type="SAM" id="MobiDB-lite"/>
    </source>
</evidence>
<evidence type="ECO:0000313" key="3">
    <source>
        <dbReference type="Proteomes" id="UP000263232"/>
    </source>
</evidence>
<dbReference type="SUPFAM" id="SSF48452">
    <property type="entry name" value="TPR-like"/>
    <property type="match status" value="1"/>
</dbReference>
<reference evidence="2 3" key="1">
    <citation type="submission" date="2017-09" db="EMBL/GenBank/DDBJ databases">
        <title>Complete genome sequence of Oxytococcus suis strain ZY16052.</title>
        <authorList>
            <person name="Li F."/>
        </authorList>
    </citation>
    <scope>NUCLEOTIDE SEQUENCE [LARGE SCALE GENOMIC DNA]</scope>
    <source>
        <strain evidence="2 3">ZY16052</strain>
    </source>
</reference>